<feature type="domain" description="Response regulatory" evidence="2">
    <location>
        <begin position="167"/>
        <end position="282"/>
    </location>
</feature>
<dbReference type="InterPro" id="IPR011006">
    <property type="entry name" value="CheY-like_superfamily"/>
</dbReference>
<sequence length="282" mass="33206">MVIKIEKDEKLKDSMRIYEKETKKKAIWRGNITENFKKWQRGEKIYIDNKERICILVSEDLKNKWQDFGTKNNISTLSKLIRESVEFYMILKSNKFDFENISNITHYLKEPLTSIKGFSEILIENHKHELSWDVLLKIRNIFDESKILEKRIESLSINKIKIEPQYDVLIVDDDLSTIKLLTDYFESKGYICENAIDGETTLEKIKDFTPKLILLDIILPNISGYDVCKKIKSNPKIKDVLIYYITAVPPLEVKQHVKETGAEGYFLKPFNMGDFNILFDYL</sequence>
<protein>
    <recommendedName>
        <fullName evidence="2">Response regulatory domain-containing protein</fullName>
    </recommendedName>
</protein>
<dbReference type="PROSITE" id="PS50110">
    <property type="entry name" value="RESPONSE_REGULATORY"/>
    <property type="match status" value="1"/>
</dbReference>
<evidence type="ECO:0000256" key="1">
    <source>
        <dbReference type="ARBA" id="ARBA00022553"/>
    </source>
</evidence>
<dbReference type="InterPro" id="IPR003661">
    <property type="entry name" value="HisK_dim/P_dom"/>
</dbReference>
<evidence type="ECO:0000259" key="2">
    <source>
        <dbReference type="PROSITE" id="PS50110"/>
    </source>
</evidence>
<dbReference type="InterPro" id="IPR036097">
    <property type="entry name" value="HisK_dim/P_sf"/>
</dbReference>
<organism evidence="3">
    <name type="scientific">marine sediment metagenome</name>
    <dbReference type="NCBI Taxonomy" id="412755"/>
    <lineage>
        <taxon>unclassified sequences</taxon>
        <taxon>metagenomes</taxon>
        <taxon>ecological metagenomes</taxon>
    </lineage>
</organism>
<dbReference type="InterPro" id="IPR001789">
    <property type="entry name" value="Sig_transdc_resp-reg_receiver"/>
</dbReference>
<dbReference type="InterPro" id="IPR050595">
    <property type="entry name" value="Bact_response_regulator"/>
</dbReference>
<dbReference type="PANTHER" id="PTHR44591">
    <property type="entry name" value="STRESS RESPONSE REGULATOR PROTEIN 1"/>
    <property type="match status" value="1"/>
</dbReference>
<accession>A0A0F9RLH9</accession>
<dbReference type="Pfam" id="PF00072">
    <property type="entry name" value="Response_reg"/>
    <property type="match status" value="1"/>
</dbReference>
<dbReference type="GO" id="GO:0000155">
    <property type="term" value="F:phosphorelay sensor kinase activity"/>
    <property type="evidence" value="ECO:0007669"/>
    <property type="project" value="InterPro"/>
</dbReference>
<dbReference type="PANTHER" id="PTHR44591:SF3">
    <property type="entry name" value="RESPONSE REGULATORY DOMAIN-CONTAINING PROTEIN"/>
    <property type="match status" value="1"/>
</dbReference>
<name>A0A0F9RLH9_9ZZZZ</name>
<reference evidence="3" key="1">
    <citation type="journal article" date="2015" name="Nature">
        <title>Complex archaea that bridge the gap between prokaryotes and eukaryotes.</title>
        <authorList>
            <person name="Spang A."/>
            <person name="Saw J.H."/>
            <person name="Jorgensen S.L."/>
            <person name="Zaremba-Niedzwiedzka K."/>
            <person name="Martijn J."/>
            <person name="Lind A.E."/>
            <person name="van Eijk R."/>
            <person name="Schleper C."/>
            <person name="Guy L."/>
            <person name="Ettema T.J."/>
        </authorList>
    </citation>
    <scope>NUCLEOTIDE SEQUENCE</scope>
</reference>
<dbReference type="EMBL" id="LAZR01000805">
    <property type="protein sequence ID" value="KKN57390.1"/>
    <property type="molecule type" value="Genomic_DNA"/>
</dbReference>
<keyword evidence="1" id="KW-0597">Phosphoprotein</keyword>
<proteinExistence type="predicted"/>
<dbReference type="SUPFAM" id="SSF52172">
    <property type="entry name" value="CheY-like"/>
    <property type="match status" value="1"/>
</dbReference>
<evidence type="ECO:0000313" key="3">
    <source>
        <dbReference type="EMBL" id="KKN57390.1"/>
    </source>
</evidence>
<gene>
    <name evidence="3" type="ORF">LCGC14_0562620</name>
</gene>
<dbReference type="CDD" id="cd00082">
    <property type="entry name" value="HisKA"/>
    <property type="match status" value="1"/>
</dbReference>
<comment type="caution">
    <text evidence="3">The sequence shown here is derived from an EMBL/GenBank/DDBJ whole genome shotgun (WGS) entry which is preliminary data.</text>
</comment>
<dbReference type="SUPFAM" id="SSF47384">
    <property type="entry name" value="Homodimeric domain of signal transducing histidine kinase"/>
    <property type="match status" value="1"/>
</dbReference>
<dbReference type="SMART" id="SM00448">
    <property type="entry name" value="REC"/>
    <property type="match status" value="1"/>
</dbReference>
<dbReference type="Gene3D" id="3.40.50.2300">
    <property type="match status" value="1"/>
</dbReference>
<dbReference type="AlphaFoldDB" id="A0A0F9RLH9"/>